<evidence type="ECO:0000313" key="3">
    <source>
        <dbReference type="Proteomes" id="UP000236316"/>
    </source>
</evidence>
<dbReference type="EMBL" id="LT906555">
    <property type="protein sequence ID" value="SNW62306.1"/>
    <property type="molecule type" value="Genomic_DNA"/>
</dbReference>
<protein>
    <submittedName>
        <fullName evidence="2">F-box domain-containing protein with Leucine-rich repeat</fullName>
    </submittedName>
</protein>
<dbReference type="KEGG" id="vg:35382187"/>
<proteinExistence type="predicted"/>
<keyword evidence="3" id="KW-1185">Reference proteome</keyword>
<dbReference type="SUPFAM" id="SSF81383">
    <property type="entry name" value="F-box domain"/>
    <property type="match status" value="1"/>
</dbReference>
<reference evidence="2" key="1">
    <citation type="submission" date="2017-08" db="EMBL/GenBank/DDBJ databases">
        <authorList>
            <consortium name="Urmite Genomes"/>
        </authorList>
    </citation>
    <scope>NUCLEOTIDE SEQUENCE [LARGE SCALE GENOMIC DNA]</scope>
    <source>
        <strain evidence="2">IHUMI-LCC2</strain>
    </source>
</reference>
<dbReference type="Pfam" id="PF00646">
    <property type="entry name" value="F-box"/>
    <property type="match status" value="1"/>
</dbReference>
<feature type="domain" description="F-box" evidence="1">
    <location>
        <begin position="4"/>
        <end position="38"/>
    </location>
</feature>
<organism evidence="2">
    <name type="scientific">Orpheovirus IHUMI-LCC2</name>
    <dbReference type="NCBI Taxonomy" id="2023057"/>
    <lineage>
        <taxon>Viruses</taxon>
        <taxon>Varidnaviria</taxon>
        <taxon>Bamfordvirae</taxon>
        <taxon>Nucleocytoviricota</taxon>
        <taxon>Megaviricetes</taxon>
        <taxon>Pimascovirales</taxon>
        <taxon>Ocovirineae</taxon>
        <taxon>Orpheoviridae</taxon>
        <taxon>Alphaorpheovirus</taxon>
        <taxon>Alphaorpheovirus massiliense</taxon>
    </lineage>
</organism>
<evidence type="ECO:0000259" key="1">
    <source>
        <dbReference type="Pfam" id="PF00646"/>
    </source>
</evidence>
<dbReference type="RefSeq" id="YP_009448608.1">
    <property type="nucleotide sequence ID" value="NC_036594.1"/>
</dbReference>
<dbReference type="Proteomes" id="UP000236316">
    <property type="component" value="Segment"/>
</dbReference>
<dbReference type="GeneID" id="35382187"/>
<dbReference type="InterPro" id="IPR036047">
    <property type="entry name" value="F-box-like_dom_sf"/>
</dbReference>
<dbReference type="InterPro" id="IPR001810">
    <property type="entry name" value="F-box_dom"/>
</dbReference>
<name>A0A2I2L437_9VIRU</name>
<evidence type="ECO:0000313" key="2">
    <source>
        <dbReference type="EMBL" id="SNW62306.1"/>
    </source>
</evidence>
<sequence length="420" mass="49454">MEILNDDCIYNILTYIHPYYSISLSRTCKLLHNIINSELYHNYLINVYMNNPRLIGLHRTQLMLIILYTNPIKESMKYYINRLDDLLHMSLKSKSNFEDILGIINCHQKMLEHKKKKRRDSIINFAYQLVGKKRETPLDDSIVSYIIRYNRNDLCYQYLGISCREALIKLLKSGSGLTNYMGCLEFGINLISIICYVEESDIINYVIWSRDIISLYKYNPEILELSCLEEMKLGFNFGFNDEDVIDKDYKYPSLLLAGYLIGSSMNNNICTKVKLMNINKIRMMGTDVDVSTQDTAVRRSRRNSKIYNVLSEEEIILYREICGKEKDVLGVKEYYNSIFTLFLSSRSQYDKMCRIMYKEYVNEKDWKLQASHFTTAWVGIEDILVAIRNIPDCTLYCIQSFIERTASERIVEYIKKHNNL</sequence>
<accession>A0A2I2L437</accession>
<gene>
    <name evidence="2" type="ORF">ORPV_402</name>
</gene>